<dbReference type="Gene3D" id="3.80.10.10">
    <property type="entry name" value="Ribonuclease Inhibitor"/>
    <property type="match status" value="1"/>
</dbReference>
<sequence>MQIHKKPSANNNEDFISELPDALLIQILSLLPESNANQTRILSKRWKNLYAFLPNLHFVLQFRWPMEQVITFYDFIDQTLSIRNNVPIQSFFLDSFKNCESTRLYRCLSTVVHLKVQQLYIRLTDDIYCESIRFDCELFKTCNTLVELTLTGGFELVVPKQAGLLFPSLKKLVLINVAYSREAFTNLISGCPVLEELIAERKIVGKRDNFAYIFCSRSLTRLTIRISSIYVYKAVIDAPKLEYLYISDKNFVLTGPLSLVEAHISYASRYADRLISCLSSAKILTLTSTTIRVVEAVNKVVEVVIKLRKVVEPVIKVVDAVTKVAEAVNKVVEHARVLGQVIKGISAKGLSSSSWYPPLDPPACLCFNMKEIIIHNGEAVRQEELIFISYLLKHSYKLEKLTIIAHNIDPEKQEQLLNFSRGSICQIELV</sequence>
<dbReference type="Proteomes" id="UP000245207">
    <property type="component" value="Unassembled WGS sequence"/>
</dbReference>
<dbReference type="PANTHER" id="PTHR31900:SF34">
    <property type="entry name" value="EMB|CAB62440.1-RELATED"/>
    <property type="match status" value="1"/>
</dbReference>
<dbReference type="SUPFAM" id="SSF81383">
    <property type="entry name" value="F-box domain"/>
    <property type="match status" value="1"/>
</dbReference>
<gene>
    <name evidence="2" type="ORF">CTI12_AA269160</name>
</gene>
<organism evidence="2 3">
    <name type="scientific">Artemisia annua</name>
    <name type="common">Sweet wormwood</name>
    <dbReference type="NCBI Taxonomy" id="35608"/>
    <lineage>
        <taxon>Eukaryota</taxon>
        <taxon>Viridiplantae</taxon>
        <taxon>Streptophyta</taxon>
        <taxon>Embryophyta</taxon>
        <taxon>Tracheophyta</taxon>
        <taxon>Spermatophyta</taxon>
        <taxon>Magnoliopsida</taxon>
        <taxon>eudicotyledons</taxon>
        <taxon>Gunneridae</taxon>
        <taxon>Pentapetalae</taxon>
        <taxon>asterids</taxon>
        <taxon>campanulids</taxon>
        <taxon>Asterales</taxon>
        <taxon>Asteraceae</taxon>
        <taxon>Asteroideae</taxon>
        <taxon>Anthemideae</taxon>
        <taxon>Artemisiinae</taxon>
        <taxon>Artemisia</taxon>
    </lineage>
</organism>
<accession>A0A2U1NGI5</accession>
<dbReference type="CDD" id="cd22160">
    <property type="entry name" value="F-box_AtFBL13-like"/>
    <property type="match status" value="1"/>
</dbReference>
<keyword evidence="3" id="KW-1185">Reference proteome</keyword>
<dbReference type="InterPro" id="IPR050232">
    <property type="entry name" value="FBL13/AtMIF1-like"/>
</dbReference>
<dbReference type="Pfam" id="PF08387">
    <property type="entry name" value="FBD"/>
    <property type="match status" value="1"/>
</dbReference>
<reference evidence="2 3" key="1">
    <citation type="journal article" date="2018" name="Mol. Plant">
        <title>The genome of Artemisia annua provides insight into the evolution of Asteraceae family and artemisinin biosynthesis.</title>
        <authorList>
            <person name="Shen Q."/>
            <person name="Zhang L."/>
            <person name="Liao Z."/>
            <person name="Wang S."/>
            <person name="Yan T."/>
            <person name="Shi P."/>
            <person name="Liu M."/>
            <person name="Fu X."/>
            <person name="Pan Q."/>
            <person name="Wang Y."/>
            <person name="Lv Z."/>
            <person name="Lu X."/>
            <person name="Zhang F."/>
            <person name="Jiang W."/>
            <person name="Ma Y."/>
            <person name="Chen M."/>
            <person name="Hao X."/>
            <person name="Li L."/>
            <person name="Tang Y."/>
            <person name="Lv G."/>
            <person name="Zhou Y."/>
            <person name="Sun X."/>
            <person name="Brodelius P.E."/>
            <person name="Rose J.K.C."/>
            <person name="Tang K."/>
        </authorList>
    </citation>
    <scope>NUCLEOTIDE SEQUENCE [LARGE SCALE GENOMIC DNA]</scope>
    <source>
        <strain evidence="3">cv. Huhao1</strain>
        <tissue evidence="2">Leaf</tissue>
    </source>
</reference>
<dbReference type="AlphaFoldDB" id="A0A2U1NGI5"/>
<dbReference type="Gene3D" id="1.20.1280.50">
    <property type="match status" value="1"/>
</dbReference>
<name>A0A2U1NGI5_ARTAN</name>
<dbReference type="InterPro" id="IPR053781">
    <property type="entry name" value="F-box_AtFBL13-like"/>
</dbReference>
<dbReference type="InterPro" id="IPR055411">
    <property type="entry name" value="LRR_FXL15/At3g58940/PEG3-like"/>
</dbReference>
<dbReference type="OrthoDB" id="612216at2759"/>
<dbReference type="InterPro" id="IPR036047">
    <property type="entry name" value="F-box-like_dom_sf"/>
</dbReference>
<dbReference type="STRING" id="35608.A0A2U1NGI5"/>
<dbReference type="Pfam" id="PF00646">
    <property type="entry name" value="F-box"/>
    <property type="match status" value="1"/>
</dbReference>
<dbReference type="InterPro" id="IPR006566">
    <property type="entry name" value="FBD"/>
</dbReference>
<dbReference type="PANTHER" id="PTHR31900">
    <property type="entry name" value="F-BOX/RNI SUPERFAMILY PROTEIN-RELATED"/>
    <property type="match status" value="1"/>
</dbReference>
<dbReference type="Pfam" id="PF24758">
    <property type="entry name" value="LRR_At5g56370"/>
    <property type="match status" value="1"/>
</dbReference>
<proteinExistence type="predicted"/>
<dbReference type="SUPFAM" id="SSF52047">
    <property type="entry name" value="RNI-like"/>
    <property type="match status" value="1"/>
</dbReference>
<dbReference type="PROSITE" id="PS50181">
    <property type="entry name" value="FBOX"/>
    <property type="match status" value="1"/>
</dbReference>
<evidence type="ECO:0000313" key="3">
    <source>
        <dbReference type="Proteomes" id="UP000245207"/>
    </source>
</evidence>
<dbReference type="InterPro" id="IPR001810">
    <property type="entry name" value="F-box_dom"/>
</dbReference>
<comment type="caution">
    <text evidence="2">The sequence shown here is derived from an EMBL/GenBank/DDBJ whole genome shotgun (WGS) entry which is preliminary data.</text>
</comment>
<evidence type="ECO:0000313" key="2">
    <source>
        <dbReference type="EMBL" id="PWA72591.1"/>
    </source>
</evidence>
<feature type="domain" description="F-box" evidence="1">
    <location>
        <begin position="13"/>
        <end position="49"/>
    </location>
</feature>
<dbReference type="EMBL" id="PKPP01002874">
    <property type="protein sequence ID" value="PWA72591.1"/>
    <property type="molecule type" value="Genomic_DNA"/>
</dbReference>
<evidence type="ECO:0000259" key="1">
    <source>
        <dbReference type="PROSITE" id="PS50181"/>
    </source>
</evidence>
<dbReference type="InterPro" id="IPR032675">
    <property type="entry name" value="LRR_dom_sf"/>
</dbReference>
<protein>
    <submittedName>
        <fullName evidence="2">F-box/RNI-like superfamily protein</fullName>
    </submittedName>
</protein>